<keyword evidence="5" id="KW-0143">Chaperone</keyword>
<name>A0A5C3Q4R7_9AGAR</name>
<evidence type="ECO:0000313" key="7">
    <source>
        <dbReference type="EMBL" id="TFK96972.1"/>
    </source>
</evidence>
<comment type="similarity">
    <text evidence="1">Belongs to the heat shock protein 70 family.</text>
</comment>
<evidence type="ECO:0000256" key="4">
    <source>
        <dbReference type="ARBA" id="ARBA00022840"/>
    </source>
</evidence>
<dbReference type="EMBL" id="ML178852">
    <property type="protein sequence ID" value="TFK96972.1"/>
    <property type="molecule type" value="Genomic_DNA"/>
</dbReference>
<dbReference type="Pfam" id="PF00012">
    <property type="entry name" value="HSP70"/>
    <property type="match status" value="1"/>
</dbReference>
<accession>A0A5C3Q4R7</accession>
<dbReference type="Gene3D" id="3.30.420.40">
    <property type="match status" value="3"/>
</dbReference>
<comment type="catalytic activity">
    <reaction evidence="6">
        <text>ATP + H2O = ADP + phosphate + H(+)</text>
        <dbReference type="Rhea" id="RHEA:13065"/>
        <dbReference type="ChEBI" id="CHEBI:15377"/>
        <dbReference type="ChEBI" id="CHEBI:15378"/>
        <dbReference type="ChEBI" id="CHEBI:30616"/>
        <dbReference type="ChEBI" id="CHEBI:43474"/>
        <dbReference type="ChEBI" id="CHEBI:456216"/>
        <dbReference type="EC" id="3.6.4.10"/>
    </reaction>
</comment>
<keyword evidence="4" id="KW-0067">ATP-binding</keyword>
<dbReference type="GO" id="GO:0005524">
    <property type="term" value="F:ATP binding"/>
    <property type="evidence" value="ECO:0007669"/>
    <property type="project" value="UniProtKB-KW"/>
</dbReference>
<dbReference type="Gene3D" id="3.90.640.10">
    <property type="entry name" value="Actin, Chain A, domain 4"/>
    <property type="match status" value="1"/>
</dbReference>
<dbReference type="Gene3D" id="3.30.30.30">
    <property type="match status" value="1"/>
</dbReference>
<reference evidence="7 8" key="1">
    <citation type="journal article" date="2019" name="Nat. Ecol. Evol.">
        <title>Megaphylogeny resolves global patterns of mushroom evolution.</title>
        <authorList>
            <person name="Varga T."/>
            <person name="Krizsan K."/>
            <person name="Foldi C."/>
            <person name="Dima B."/>
            <person name="Sanchez-Garcia M."/>
            <person name="Sanchez-Ramirez S."/>
            <person name="Szollosi G.J."/>
            <person name="Szarkandi J.G."/>
            <person name="Papp V."/>
            <person name="Albert L."/>
            <person name="Andreopoulos W."/>
            <person name="Angelini C."/>
            <person name="Antonin V."/>
            <person name="Barry K.W."/>
            <person name="Bougher N.L."/>
            <person name="Buchanan P."/>
            <person name="Buyck B."/>
            <person name="Bense V."/>
            <person name="Catcheside P."/>
            <person name="Chovatia M."/>
            <person name="Cooper J."/>
            <person name="Damon W."/>
            <person name="Desjardin D."/>
            <person name="Finy P."/>
            <person name="Geml J."/>
            <person name="Haridas S."/>
            <person name="Hughes K."/>
            <person name="Justo A."/>
            <person name="Karasinski D."/>
            <person name="Kautmanova I."/>
            <person name="Kiss B."/>
            <person name="Kocsube S."/>
            <person name="Kotiranta H."/>
            <person name="LaButti K.M."/>
            <person name="Lechner B.E."/>
            <person name="Liimatainen K."/>
            <person name="Lipzen A."/>
            <person name="Lukacs Z."/>
            <person name="Mihaltcheva S."/>
            <person name="Morgado L.N."/>
            <person name="Niskanen T."/>
            <person name="Noordeloos M.E."/>
            <person name="Ohm R.A."/>
            <person name="Ortiz-Santana B."/>
            <person name="Ovrebo C."/>
            <person name="Racz N."/>
            <person name="Riley R."/>
            <person name="Savchenko A."/>
            <person name="Shiryaev A."/>
            <person name="Soop K."/>
            <person name="Spirin V."/>
            <person name="Szebenyi C."/>
            <person name="Tomsovsky M."/>
            <person name="Tulloss R.E."/>
            <person name="Uehling J."/>
            <person name="Grigoriev I.V."/>
            <person name="Vagvolgyi C."/>
            <person name="Papp T."/>
            <person name="Martin F.M."/>
            <person name="Miettinen O."/>
            <person name="Hibbett D.S."/>
            <person name="Nagy L.G."/>
        </authorList>
    </citation>
    <scope>NUCLEOTIDE SEQUENCE [LARGE SCALE GENOMIC DNA]</scope>
    <source>
        <strain evidence="7 8">CBS 309.79</strain>
    </source>
</reference>
<evidence type="ECO:0000256" key="1">
    <source>
        <dbReference type="ARBA" id="ARBA00007381"/>
    </source>
</evidence>
<organism evidence="7 8">
    <name type="scientific">Pterulicium gracile</name>
    <dbReference type="NCBI Taxonomy" id="1884261"/>
    <lineage>
        <taxon>Eukaryota</taxon>
        <taxon>Fungi</taxon>
        <taxon>Dikarya</taxon>
        <taxon>Basidiomycota</taxon>
        <taxon>Agaricomycotina</taxon>
        <taxon>Agaricomycetes</taxon>
        <taxon>Agaricomycetidae</taxon>
        <taxon>Agaricales</taxon>
        <taxon>Pleurotineae</taxon>
        <taxon>Pterulaceae</taxon>
        <taxon>Pterulicium</taxon>
    </lineage>
</organism>
<dbReference type="InterPro" id="IPR043129">
    <property type="entry name" value="ATPase_NBD"/>
</dbReference>
<dbReference type="EC" id="3.6.4.10" evidence="2"/>
<dbReference type="OrthoDB" id="2401965at2759"/>
<proteinExistence type="inferred from homology"/>
<evidence type="ECO:0000313" key="8">
    <source>
        <dbReference type="Proteomes" id="UP000305067"/>
    </source>
</evidence>
<keyword evidence="3" id="KW-0547">Nucleotide-binding</keyword>
<evidence type="ECO:0000256" key="5">
    <source>
        <dbReference type="ARBA" id="ARBA00023186"/>
    </source>
</evidence>
<keyword evidence="8" id="KW-1185">Reference proteome</keyword>
<dbReference type="AlphaFoldDB" id="A0A5C3Q4R7"/>
<dbReference type="SUPFAM" id="SSF53067">
    <property type="entry name" value="Actin-like ATPase domain"/>
    <property type="match status" value="2"/>
</dbReference>
<evidence type="ECO:0000256" key="2">
    <source>
        <dbReference type="ARBA" id="ARBA00012554"/>
    </source>
</evidence>
<dbReference type="Proteomes" id="UP000305067">
    <property type="component" value="Unassembled WGS sequence"/>
</dbReference>
<dbReference type="PANTHER" id="PTHR19375">
    <property type="entry name" value="HEAT SHOCK PROTEIN 70KDA"/>
    <property type="match status" value="1"/>
</dbReference>
<sequence length="304" mass="33130">MDAPATGLAGVARLWQELDDGRIELIANEHGHRCTPSLIGNAAKAAHHTNPQNTVFAVNRFIGRTTDDPQLKEDIKRVPFQVIDEGGKPAIAVQHKNSQLIFTAEEITAMIFGKLKEAAEAYLGYTLTHAVVTVPASTKDAGAIAGLNILRIINEPTAAAIAYNLSKAEGESHTLVYNLDGGTLDVSLLFVEDGVFEILATSMKAYEKKIGKDISQNLGALRKLRTEAEKAKKTLSSQQSTRIGIKSFVNGHNFDETLTRDTFEELNMDLFSKSLKFVEQVLVDADVKKEEDNEACALLLPKLA</sequence>
<protein>
    <recommendedName>
        <fullName evidence="2">non-chaperonin molecular chaperone ATPase</fullName>
        <ecNumber evidence="2">3.6.4.10</ecNumber>
    </recommendedName>
</protein>
<evidence type="ECO:0000256" key="6">
    <source>
        <dbReference type="ARBA" id="ARBA00048056"/>
    </source>
</evidence>
<dbReference type="InterPro" id="IPR013126">
    <property type="entry name" value="Hsp_70_fam"/>
</dbReference>
<evidence type="ECO:0000256" key="3">
    <source>
        <dbReference type="ARBA" id="ARBA00022741"/>
    </source>
</evidence>
<dbReference type="STRING" id="1884261.A0A5C3Q4R7"/>
<gene>
    <name evidence="7" type="ORF">BDV98DRAFT_651545</name>
</gene>
<dbReference type="FunFam" id="3.90.640.10:FF:000010">
    <property type="entry name" value="heat shock 70 kDa protein 14"/>
    <property type="match status" value="1"/>
</dbReference>
<dbReference type="FunFam" id="3.30.30.30:FF:000005">
    <property type="entry name" value="Heat shock protein ssb1"/>
    <property type="match status" value="1"/>
</dbReference>
<keyword evidence="7" id="KW-0346">Stress response</keyword>
<dbReference type="GO" id="GO:0140662">
    <property type="term" value="F:ATP-dependent protein folding chaperone"/>
    <property type="evidence" value="ECO:0007669"/>
    <property type="project" value="InterPro"/>
</dbReference>